<proteinExistence type="predicted"/>
<gene>
    <name evidence="2" type="ORF">GCM10009839_68660</name>
</gene>
<keyword evidence="1" id="KW-0560">Oxidoreductase</keyword>
<evidence type="ECO:0008006" key="4">
    <source>
        <dbReference type="Google" id="ProtNLM"/>
    </source>
</evidence>
<reference evidence="3" key="1">
    <citation type="journal article" date="2019" name="Int. J. Syst. Evol. Microbiol.">
        <title>The Global Catalogue of Microorganisms (GCM) 10K type strain sequencing project: providing services to taxonomists for standard genome sequencing and annotation.</title>
        <authorList>
            <consortium name="The Broad Institute Genomics Platform"/>
            <consortium name="The Broad Institute Genome Sequencing Center for Infectious Disease"/>
            <person name="Wu L."/>
            <person name="Ma J."/>
        </authorList>
    </citation>
    <scope>NUCLEOTIDE SEQUENCE [LARGE SCALE GENOMIC DNA]</scope>
    <source>
        <strain evidence="3">JCM 16014</strain>
    </source>
</reference>
<sequence>MVDRVDSNNNSSSAASRMLVDGAESGILLFGITPPRLSTAPERIREITAATLARLDVLDVDGLALYDIDDESDRNPEERPFPYLPTIDPAAYHADYLGGWDRPAVIYRCVGKYTEAELRTWLRTSDTGQVLSVFVGASSKDKTVRTRLSEAQDLRREVRPDLLLGGVAITERPEEHLRLLAKQEAGCAYFISQVVYSADAAKSMVSDYYYACRERQLEPKPVVFTLSVCGSVKTLAFLKWLGVHVPRWLENSLRHAEDTLAESYQHCLANAQDLIAFCRKLGMPFGFLVESVSIRKVEIEASVALAAEVSALLGRGRASA</sequence>
<accession>A0ABP5GNN9</accession>
<dbReference type="Proteomes" id="UP001500751">
    <property type="component" value="Unassembled WGS sequence"/>
</dbReference>
<organism evidence="2 3">
    <name type="scientific">Catenulispora yoronensis</name>
    <dbReference type="NCBI Taxonomy" id="450799"/>
    <lineage>
        <taxon>Bacteria</taxon>
        <taxon>Bacillati</taxon>
        <taxon>Actinomycetota</taxon>
        <taxon>Actinomycetes</taxon>
        <taxon>Catenulisporales</taxon>
        <taxon>Catenulisporaceae</taxon>
        <taxon>Catenulispora</taxon>
    </lineage>
</organism>
<evidence type="ECO:0000256" key="1">
    <source>
        <dbReference type="ARBA" id="ARBA00023002"/>
    </source>
</evidence>
<protein>
    <recommendedName>
        <fullName evidence="4">Methylenetetrahydrofolate reductase (NAD(P)H)</fullName>
    </recommendedName>
</protein>
<dbReference type="InterPro" id="IPR029041">
    <property type="entry name" value="FAD-linked_oxidoreductase-like"/>
</dbReference>
<dbReference type="Gene3D" id="3.20.20.220">
    <property type="match status" value="1"/>
</dbReference>
<dbReference type="SUPFAM" id="SSF51730">
    <property type="entry name" value="FAD-linked oxidoreductase"/>
    <property type="match status" value="1"/>
</dbReference>
<comment type="caution">
    <text evidence="2">The sequence shown here is derived from an EMBL/GenBank/DDBJ whole genome shotgun (WGS) entry which is preliminary data.</text>
</comment>
<evidence type="ECO:0000313" key="3">
    <source>
        <dbReference type="Proteomes" id="UP001500751"/>
    </source>
</evidence>
<evidence type="ECO:0000313" key="2">
    <source>
        <dbReference type="EMBL" id="GAA2051777.1"/>
    </source>
</evidence>
<name>A0ABP5GNN9_9ACTN</name>
<keyword evidence="3" id="KW-1185">Reference proteome</keyword>
<dbReference type="EMBL" id="BAAAQN010000052">
    <property type="protein sequence ID" value="GAA2051777.1"/>
    <property type="molecule type" value="Genomic_DNA"/>
</dbReference>